<dbReference type="RefSeq" id="WP_188409387.1">
    <property type="nucleotide sequence ID" value="NZ_BMCP01000002.1"/>
</dbReference>
<sequence>MSLLSRFRKNERGNIAILFGLAVTPAIMGMGLAVDYTRVSNARTELQAAVDAAAVAAAKAAGNMNDDEFEKYTDAFFKQNLGQPSFEFGSFKVERDEKAVVAKGEGTLPTALMAIVPGYETLPVKAEARVEWKSTKIEVAMVLDTTGSMKGNKIAEMRKAAKGLVDILASNEYTTDAARIAVVPFNAQVRIDTKYRNSDWLYAELNDPAYQNRPQYQDAAYQATTRSAWRGCLSNRERAGNYDATIKKASSSSLRQTGHWASTCESNSATITPLTNDFGRLKQDIGSLPAVGATNITLGVSWGLMTLSDEGIFANAAPASREVEKFMIVLTDGDNTVDRVTKYAEPHLPGGTARINDMNQRTALACSTAKSEGIKIYTIRVINGDADLLRNCATDDSKYYDVQNAAELDGVFRNIAMEIGNIRLTN</sequence>
<protein>
    <submittedName>
        <fullName evidence="2">VWA domain-containing protein</fullName>
    </submittedName>
</protein>
<dbReference type="EMBL" id="BMCP01000002">
    <property type="protein sequence ID" value="GGE40839.1"/>
    <property type="molecule type" value="Genomic_DNA"/>
</dbReference>
<dbReference type="SUPFAM" id="SSF53300">
    <property type="entry name" value="vWA-like"/>
    <property type="match status" value="1"/>
</dbReference>
<dbReference type="SMART" id="SM00327">
    <property type="entry name" value="VWA"/>
    <property type="match status" value="1"/>
</dbReference>
<evidence type="ECO:0000313" key="2">
    <source>
        <dbReference type="EMBL" id="GGE40839.1"/>
    </source>
</evidence>
<dbReference type="Proteomes" id="UP000602745">
    <property type="component" value="Unassembled WGS sequence"/>
</dbReference>
<dbReference type="Gene3D" id="3.40.50.410">
    <property type="entry name" value="von Willebrand factor, type A domain"/>
    <property type="match status" value="2"/>
</dbReference>
<name>A0A8J2VUU6_9RHOB</name>
<dbReference type="PROSITE" id="PS50234">
    <property type="entry name" value="VWFA"/>
    <property type="match status" value="1"/>
</dbReference>
<dbReference type="Pfam" id="PF00092">
    <property type="entry name" value="VWA"/>
    <property type="match status" value="1"/>
</dbReference>
<comment type="caution">
    <text evidence="2">The sequence shown here is derived from an EMBL/GenBank/DDBJ whole genome shotgun (WGS) entry which is preliminary data.</text>
</comment>
<proteinExistence type="predicted"/>
<gene>
    <name evidence="2" type="ORF">GCM10007276_17760</name>
</gene>
<accession>A0A8J2VUU6</accession>
<keyword evidence="3" id="KW-1185">Reference proteome</keyword>
<dbReference type="InterPro" id="IPR028087">
    <property type="entry name" value="Tad_N"/>
</dbReference>
<feature type="domain" description="VWFA" evidence="1">
    <location>
        <begin position="138"/>
        <end position="415"/>
    </location>
</feature>
<dbReference type="AlphaFoldDB" id="A0A8J2VUU6"/>
<evidence type="ECO:0000313" key="3">
    <source>
        <dbReference type="Proteomes" id="UP000602745"/>
    </source>
</evidence>
<reference evidence="2" key="2">
    <citation type="submission" date="2020-09" db="EMBL/GenBank/DDBJ databases">
        <authorList>
            <person name="Sun Q."/>
            <person name="Sedlacek I."/>
        </authorList>
    </citation>
    <scope>NUCLEOTIDE SEQUENCE</scope>
    <source>
        <strain evidence="2">CCM 7684</strain>
    </source>
</reference>
<reference evidence="2" key="1">
    <citation type="journal article" date="2014" name="Int. J. Syst. Evol. Microbiol.">
        <title>Complete genome sequence of Corynebacterium casei LMG S-19264T (=DSM 44701T), isolated from a smear-ripened cheese.</title>
        <authorList>
            <consortium name="US DOE Joint Genome Institute (JGI-PGF)"/>
            <person name="Walter F."/>
            <person name="Albersmeier A."/>
            <person name="Kalinowski J."/>
            <person name="Ruckert C."/>
        </authorList>
    </citation>
    <scope>NUCLEOTIDE SEQUENCE</scope>
    <source>
        <strain evidence="2">CCM 7684</strain>
    </source>
</reference>
<dbReference type="InterPro" id="IPR036465">
    <property type="entry name" value="vWFA_dom_sf"/>
</dbReference>
<organism evidence="2 3">
    <name type="scientific">Agaricicola taiwanensis</name>
    <dbReference type="NCBI Taxonomy" id="591372"/>
    <lineage>
        <taxon>Bacteria</taxon>
        <taxon>Pseudomonadati</taxon>
        <taxon>Pseudomonadota</taxon>
        <taxon>Alphaproteobacteria</taxon>
        <taxon>Rhodobacterales</taxon>
        <taxon>Paracoccaceae</taxon>
        <taxon>Agaricicola</taxon>
    </lineage>
</organism>
<evidence type="ECO:0000259" key="1">
    <source>
        <dbReference type="PROSITE" id="PS50234"/>
    </source>
</evidence>
<dbReference type="InterPro" id="IPR002035">
    <property type="entry name" value="VWF_A"/>
</dbReference>
<dbReference type="Pfam" id="PF13400">
    <property type="entry name" value="Tad"/>
    <property type="match status" value="1"/>
</dbReference>